<keyword evidence="5 7" id="KW-0539">Nucleus</keyword>
<accession>A0A8J6G7W7</accession>
<dbReference type="CDD" id="cd00086">
    <property type="entry name" value="homeodomain"/>
    <property type="match status" value="1"/>
</dbReference>
<keyword evidence="2" id="KW-0217">Developmental protein</keyword>
<dbReference type="PANTHER" id="PTHR24340">
    <property type="entry name" value="HOMEOBOX PROTEIN NKX"/>
    <property type="match status" value="1"/>
</dbReference>
<evidence type="ECO:0000259" key="10">
    <source>
        <dbReference type="PROSITE" id="PS50071"/>
    </source>
</evidence>
<sequence>MASAPREISKLQSGRCVSRGDTRYESLPGALHEFLRDGRTLAQLATVTPGFGSAHWPARIPLVQVSRHHATRDSPEATANSPCTWLGSGQRKCQSASPPLLSSRPASLPPSPASLGGENPVGDWSAVTEPQPKTSPSAPIPDRLKPASSPREAGMLAWQDGGAKAAPSHHKISFSVLDILDPQKFTRAAFPPVRLAAREAKKSLAEVEAGEDASSESTIGSQDTPDATGRGIGPASPLEGSEAEEEEEAEDAGRAQLRERPERWQGVHQGSPEAQAVVTGVGESGTDRLPTSPGSPGSPRPRRRRSEPSCAKPRRARTAFTYEQLVALENKFRATRYLSVCERLNLALSLSLTETQVKIWFQNRRTKWKKQNPGADGTVQAGCGTPQPGTPGVVAGACGSSTGSSPGPQVPGALPFQTFPTYPASNVIFPPSSFPLTTAATGNPFTPFLGPPYLTPFYVPHL</sequence>
<dbReference type="AlphaFoldDB" id="A0A8J6G7W7"/>
<dbReference type="GO" id="GO:0005634">
    <property type="term" value="C:nucleus"/>
    <property type="evidence" value="ECO:0007669"/>
    <property type="project" value="UniProtKB-SubCell"/>
</dbReference>
<feature type="domain" description="Homeobox" evidence="10">
    <location>
        <begin position="311"/>
        <end position="371"/>
    </location>
</feature>
<evidence type="ECO:0000256" key="4">
    <source>
        <dbReference type="ARBA" id="ARBA00023155"/>
    </source>
</evidence>
<evidence type="ECO:0000256" key="8">
    <source>
        <dbReference type="RuleBase" id="RU000682"/>
    </source>
</evidence>
<name>A0A8J6G7W7_MICOH</name>
<keyword evidence="3 7" id="KW-0238">DNA-binding</keyword>
<dbReference type="Proteomes" id="UP000710432">
    <property type="component" value="Unassembled WGS sequence"/>
</dbReference>
<comment type="caution">
    <text evidence="11">The sequence shown here is derived from an EMBL/GenBank/DDBJ whole genome shotgun (WGS) entry which is preliminary data.</text>
</comment>
<evidence type="ECO:0000256" key="3">
    <source>
        <dbReference type="ARBA" id="ARBA00023125"/>
    </source>
</evidence>
<evidence type="ECO:0000256" key="1">
    <source>
        <dbReference type="ARBA" id="ARBA00004123"/>
    </source>
</evidence>
<dbReference type="PANTHER" id="PTHR24340:SF17">
    <property type="entry name" value="NK1 TRANSCRIPTION FACTOR-RELATED PROTEIN 2"/>
    <property type="match status" value="1"/>
</dbReference>
<comment type="similarity">
    <text evidence="6">Belongs to the NK-1 homeobox family.</text>
</comment>
<dbReference type="InterPro" id="IPR017970">
    <property type="entry name" value="Homeobox_CS"/>
</dbReference>
<dbReference type="SMART" id="SM00389">
    <property type="entry name" value="HOX"/>
    <property type="match status" value="1"/>
</dbReference>
<dbReference type="InterPro" id="IPR001356">
    <property type="entry name" value="HD"/>
</dbReference>
<protein>
    <submittedName>
        <fullName evidence="11">NK1 transcription factor-related protein 2</fullName>
    </submittedName>
</protein>
<keyword evidence="4 7" id="KW-0371">Homeobox</keyword>
<dbReference type="GO" id="GO:0030154">
    <property type="term" value="P:cell differentiation"/>
    <property type="evidence" value="ECO:0007669"/>
    <property type="project" value="TreeGrafter"/>
</dbReference>
<dbReference type="InterPro" id="IPR009057">
    <property type="entry name" value="Homeodomain-like_sf"/>
</dbReference>
<evidence type="ECO:0000256" key="7">
    <source>
        <dbReference type="PROSITE-ProRule" id="PRU00108"/>
    </source>
</evidence>
<feature type="region of interest" description="Disordered" evidence="9">
    <location>
        <begin position="67"/>
        <end position="150"/>
    </location>
</feature>
<dbReference type="GO" id="GO:0000981">
    <property type="term" value="F:DNA-binding transcription factor activity, RNA polymerase II-specific"/>
    <property type="evidence" value="ECO:0007669"/>
    <property type="project" value="InterPro"/>
</dbReference>
<feature type="compositionally biased region" description="Acidic residues" evidence="9">
    <location>
        <begin position="241"/>
        <end position="250"/>
    </location>
</feature>
<feature type="compositionally biased region" description="Polar residues" evidence="9">
    <location>
        <begin position="215"/>
        <end position="225"/>
    </location>
</feature>
<evidence type="ECO:0000256" key="2">
    <source>
        <dbReference type="ARBA" id="ARBA00022473"/>
    </source>
</evidence>
<proteinExistence type="inferred from homology"/>
<dbReference type="SUPFAM" id="SSF46689">
    <property type="entry name" value="Homeodomain-like"/>
    <property type="match status" value="1"/>
</dbReference>
<comment type="subcellular location">
    <subcellularLocation>
        <location evidence="1 7 8">Nucleus</location>
    </subcellularLocation>
</comment>
<dbReference type="PRINTS" id="PR00024">
    <property type="entry name" value="HOMEOBOX"/>
</dbReference>
<reference evidence="11" key="1">
    <citation type="submission" date="2020-03" db="EMBL/GenBank/DDBJ databases">
        <title>Studies in the Genomics of Life Span.</title>
        <authorList>
            <person name="Glass D."/>
        </authorList>
    </citation>
    <scope>NUCLEOTIDE SEQUENCE</scope>
    <source>
        <strain evidence="11">LTLLF</strain>
        <tissue evidence="11">Muscle</tissue>
    </source>
</reference>
<dbReference type="Pfam" id="PF00046">
    <property type="entry name" value="Homeodomain"/>
    <property type="match status" value="1"/>
</dbReference>
<evidence type="ECO:0000313" key="11">
    <source>
        <dbReference type="EMBL" id="KAH0506639.1"/>
    </source>
</evidence>
<feature type="compositionally biased region" description="Low complexity" evidence="9">
    <location>
        <begin position="95"/>
        <end position="106"/>
    </location>
</feature>
<dbReference type="PROSITE" id="PS00027">
    <property type="entry name" value="HOMEOBOX_1"/>
    <property type="match status" value="1"/>
</dbReference>
<feature type="DNA-binding region" description="Homeobox" evidence="7">
    <location>
        <begin position="313"/>
        <end position="372"/>
    </location>
</feature>
<gene>
    <name evidence="11" type="ORF">LTLLF_105730</name>
</gene>
<evidence type="ECO:0000313" key="12">
    <source>
        <dbReference type="Proteomes" id="UP000710432"/>
    </source>
</evidence>
<evidence type="ECO:0000256" key="5">
    <source>
        <dbReference type="ARBA" id="ARBA00023242"/>
    </source>
</evidence>
<organism evidence="11 12">
    <name type="scientific">Microtus ochrogaster</name>
    <name type="common">Prairie vole</name>
    <dbReference type="NCBI Taxonomy" id="79684"/>
    <lineage>
        <taxon>Eukaryota</taxon>
        <taxon>Metazoa</taxon>
        <taxon>Chordata</taxon>
        <taxon>Craniata</taxon>
        <taxon>Vertebrata</taxon>
        <taxon>Euteleostomi</taxon>
        <taxon>Mammalia</taxon>
        <taxon>Eutheria</taxon>
        <taxon>Euarchontoglires</taxon>
        <taxon>Glires</taxon>
        <taxon>Rodentia</taxon>
        <taxon>Myomorpha</taxon>
        <taxon>Muroidea</taxon>
        <taxon>Cricetidae</taxon>
        <taxon>Arvicolinae</taxon>
        <taxon>Microtus</taxon>
    </lineage>
</organism>
<dbReference type="InterPro" id="IPR050394">
    <property type="entry name" value="Homeobox_NK-like"/>
</dbReference>
<dbReference type="InterPro" id="IPR020479">
    <property type="entry name" value="HD_metazoa"/>
</dbReference>
<evidence type="ECO:0000256" key="6">
    <source>
        <dbReference type="ARBA" id="ARBA00061009"/>
    </source>
</evidence>
<dbReference type="FunFam" id="1.10.10.60:FF:000315">
    <property type="entry name" value="NK1 homeobox 2"/>
    <property type="match status" value="1"/>
</dbReference>
<evidence type="ECO:0000256" key="9">
    <source>
        <dbReference type="SAM" id="MobiDB-lite"/>
    </source>
</evidence>
<dbReference type="GO" id="GO:0000978">
    <property type="term" value="F:RNA polymerase II cis-regulatory region sequence-specific DNA binding"/>
    <property type="evidence" value="ECO:0007669"/>
    <property type="project" value="TreeGrafter"/>
</dbReference>
<dbReference type="PROSITE" id="PS50071">
    <property type="entry name" value="HOMEOBOX_2"/>
    <property type="match status" value="1"/>
</dbReference>
<dbReference type="EMBL" id="JAATJU010024000">
    <property type="protein sequence ID" value="KAH0506639.1"/>
    <property type="molecule type" value="Genomic_DNA"/>
</dbReference>
<dbReference type="Gene3D" id="1.10.10.60">
    <property type="entry name" value="Homeodomain-like"/>
    <property type="match status" value="1"/>
</dbReference>
<feature type="region of interest" description="Disordered" evidence="9">
    <location>
        <begin position="282"/>
        <end position="315"/>
    </location>
</feature>
<feature type="region of interest" description="Disordered" evidence="9">
    <location>
        <begin position="206"/>
        <end position="255"/>
    </location>
</feature>